<feature type="transmembrane region" description="Helical" evidence="1">
    <location>
        <begin position="107"/>
        <end position="124"/>
    </location>
</feature>
<evidence type="ECO:0000313" key="3">
    <source>
        <dbReference type="EMBL" id="QXQ14774.1"/>
    </source>
</evidence>
<protein>
    <recommendedName>
        <fullName evidence="2">DUF7144 domain-containing protein</fullName>
    </recommendedName>
</protein>
<keyword evidence="1" id="KW-0472">Membrane</keyword>
<feature type="transmembrane region" description="Helical" evidence="1">
    <location>
        <begin position="58"/>
        <end position="77"/>
    </location>
</feature>
<evidence type="ECO:0000259" key="2">
    <source>
        <dbReference type="Pfam" id="PF23636"/>
    </source>
</evidence>
<feature type="transmembrane region" description="Helical" evidence="1">
    <location>
        <begin position="82"/>
        <end position="101"/>
    </location>
</feature>
<evidence type="ECO:0000256" key="1">
    <source>
        <dbReference type="SAM" id="Phobius"/>
    </source>
</evidence>
<dbReference type="EMBL" id="CP079105">
    <property type="protein sequence ID" value="QXQ14774.1"/>
    <property type="molecule type" value="Genomic_DNA"/>
</dbReference>
<name>A0ABX8SA98_9ACTN</name>
<organism evidence="3 4">
    <name type="scientific">Skermania pinensis</name>
    <dbReference type="NCBI Taxonomy" id="39122"/>
    <lineage>
        <taxon>Bacteria</taxon>
        <taxon>Bacillati</taxon>
        <taxon>Actinomycetota</taxon>
        <taxon>Actinomycetes</taxon>
        <taxon>Mycobacteriales</taxon>
        <taxon>Gordoniaceae</taxon>
        <taxon>Skermania</taxon>
    </lineage>
</organism>
<accession>A0ABX8SA98</accession>
<dbReference type="Proteomes" id="UP000887023">
    <property type="component" value="Chromosome"/>
</dbReference>
<keyword evidence="1" id="KW-0812">Transmembrane</keyword>
<feature type="domain" description="DUF7144" evidence="2">
    <location>
        <begin position="15"/>
        <end position="125"/>
    </location>
</feature>
<keyword evidence="1" id="KW-1133">Transmembrane helix</keyword>
<feature type="transmembrane region" description="Helical" evidence="1">
    <location>
        <begin position="16"/>
        <end position="38"/>
    </location>
</feature>
<gene>
    <name evidence="3" type="ORF">KV203_05150</name>
</gene>
<evidence type="ECO:0000313" key="4">
    <source>
        <dbReference type="Proteomes" id="UP000887023"/>
    </source>
</evidence>
<sequence>MTTTPNQRRVARDVSMLAAVLIIVTGTVQALEGLSAIIDDKMFVVADGYAFQLDTTTWGWLHLLFGVALVAVGAAIFSGQAWARMVGILLAALSVVANFLWLPYYPIWAILIIALDVFVIWALAENSDR</sequence>
<reference evidence="3" key="1">
    <citation type="submission" date="2021-07" db="EMBL/GenBank/DDBJ databases">
        <title>Candidatus Kaistella beijingensis sp. nov. isolated from a municipal wastewater treatment plant is involved in sludge foaming.</title>
        <authorList>
            <person name="Song Y."/>
            <person name="Liu S.-J."/>
        </authorList>
    </citation>
    <scope>NUCLEOTIDE SEQUENCE</scope>
    <source>
        <strain evidence="3">DSM 43998</strain>
    </source>
</reference>
<dbReference type="InterPro" id="IPR055568">
    <property type="entry name" value="DUF7144"/>
</dbReference>
<keyword evidence="4" id="KW-1185">Reference proteome</keyword>
<proteinExistence type="predicted"/>
<dbReference type="RefSeq" id="WP_066474350.1">
    <property type="nucleotide sequence ID" value="NZ_CBCRUZ010000014.1"/>
</dbReference>
<dbReference type="Pfam" id="PF23636">
    <property type="entry name" value="DUF7144"/>
    <property type="match status" value="1"/>
</dbReference>